<evidence type="ECO:0000313" key="2">
    <source>
        <dbReference type="EMBL" id="MDB1125843.1"/>
    </source>
</evidence>
<dbReference type="EMBL" id="JAQLOI010000003">
    <property type="protein sequence ID" value="MDB1125843.1"/>
    <property type="molecule type" value="Genomic_DNA"/>
</dbReference>
<protein>
    <recommendedName>
        <fullName evidence="4">Outer membrane protein beta-barrel domain-containing protein</fullName>
    </recommendedName>
</protein>
<dbReference type="Proteomes" id="UP001210678">
    <property type="component" value="Unassembled WGS sequence"/>
</dbReference>
<dbReference type="SUPFAM" id="SSF56925">
    <property type="entry name" value="OMPA-like"/>
    <property type="match status" value="1"/>
</dbReference>
<accession>A0ABT4YW74</accession>
<organism evidence="2 3">
    <name type="scientific">Vibrio algarum</name>
    <dbReference type="NCBI Taxonomy" id="3020714"/>
    <lineage>
        <taxon>Bacteria</taxon>
        <taxon>Pseudomonadati</taxon>
        <taxon>Pseudomonadota</taxon>
        <taxon>Gammaproteobacteria</taxon>
        <taxon>Vibrionales</taxon>
        <taxon>Vibrionaceae</taxon>
        <taxon>Vibrio</taxon>
    </lineage>
</organism>
<reference evidence="2 3" key="1">
    <citation type="submission" date="2023-01" db="EMBL/GenBank/DDBJ databases">
        <title>Vibrio sp. KJ40-1 sp.nov, isolated from marine algae.</title>
        <authorList>
            <person name="Butt M."/>
            <person name="Kim J.M.J."/>
            <person name="Jeon C.O.C."/>
        </authorList>
    </citation>
    <scope>NUCLEOTIDE SEQUENCE [LARGE SCALE GENOMIC DNA]</scope>
    <source>
        <strain evidence="2 3">KJ40-1</strain>
    </source>
</reference>
<evidence type="ECO:0000313" key="3">
    <source>
        <dbReference type="Proteomes" id="UP001210678"/>
    </source>
</evidence>
<name>A0ABT4YW74_9VIBR</name>
<keyword evidence="3" id="KW-1185">Reference proteome</keyword>
<evidence type="ECO:0008006" key="4">
    <source>
        <dbReference type="Google" id="ProtNLM"/>
    </source>
</evidence>
<feature type="signal peptide" evidence="1">
    <location>
        <begin position="1"/>
        <end position="20"/>
    </location>
</feature>
<comment type="caution">
    <text evidence="2">The sequence shown here is derived from an EMBL/GenBank/DDBJ whole genome shotgun (WGS) entry which is preliminary data.</text>
</comment>
<proteinExistence type="predicted"/>
<dbReference type="RefSeq" id="WP_272139921.1">
    <property type="nucleotide sequence ID" value="NZ_JAQLOI010000003.1"/>
</dbReference>
<dbReference type="Gene3D" id="2.40.160.20">
    <property type="match status" value="1"/>
</dbReference>
<gene>
    <name evidence="2" type="ORF">PGX00_20135</name>
</gene>
<sequence>MKGTSLISLALVSVPFFAFADEAPSDNSAHHQLGIRGGWVMQQPEYNGLDDADDRTTGNVYGIDYTFLKSFGESRKFKWGVNAGVDKVKNTVDFTVDGRTTSYPLDYYSTRAAGVFAYGITQQIDVYGKLGLSYNYGDLGTQQINGIGIFEAVGFSYQSSNGAFSAIEGQIDSFKDGDYEAPFSLSLIIRAGFTF</sequence>
<keyword evidence="1" id="KW-0732">Signal</keyword>
<feature type="chain" id="PRO_5045485876" description="Outer membrane protein beta-barrel domain-containing protein" evidence="1">
    <location>
        <begin position="21"/>
        <end position="195"/>
    </location>
</feature>
<evidence type="ECO:0000256" key="1">
    <source>
        <dbReference type="SAM" id="SignalP"/>
    </source>
</evidence>
<dbReference type="InterPro" id="IPR011250">
    <property type="entry name" value="OMP/PagP_B-barrel"/>
</dbReference>